<name>A0A7C9CYM4_OPUST</name>
<organism evidence="2">
    <name type="scientific">Opuntia streptacantha</name>
    <name type="common">Prickly pear cactus</name>
    <name type="synonym">Opuntia cardona</name>
    <dbReference type="NCBI Taxonomy" id="393608"/>
    <lineage>
        <taxon>Eukaryota</taxon>
        <taxon>Viridiplantae</taxon>
        <taxon>Streptophyta</taxon>
        <taxon>Embryophyta</taxon>
        <taxon>Tracheophyta</taxon>
        <taxon>Spermatophyta</taxon>
        <taxon>Magnoliopsida</taxon>
        <taxon>eudicotyledons</taxon>
        <taxon>Gunneridae</taxon>
        <taxon>Pentapetalae</taxon>
        <taxon>Caryophyllales</taxon>
        <taxon>Cactineae</taxon>
        <taxon>Cactaceae</taxon>
        <taxon>Opuntioideae</taxon>
        <taxon>Opuntia</taxon>
    </lineage>
</organism>
<reference evidence="2" key="1">
    <citation type="journal article" date="2013" name="J. Plant Res.">
        <title>Effect of fungi and light on seed germination of three Opuntia species from semiarid lands of central Mexico.</title>
        <authorList>
            <person name="Delgado-Sanchez P."/>
            <person name="Jimenez-Bremont J.F."/>
            <person name="Guerrero-Gonzalez Mde L."/>
            <person name="Flores J."/>
        </authorList>
    </citation>
    <scope>NUCLEOTIDE SEQUENCE</scope>
    <source>
        <tissue evidence="2">Cladode</tissue>
    </source>
</reference>
<keyword evidence="1" id="KW-1133">Transmembrane helix</keyword>
<reference evidence="2" key="2">
    <citation type="submission" date="2020-07" db="EMBL/GenBank/DDBJ databases">
        <authorList>
            <person name="Vera ALvarez R."/>
            <person name="Arias-Moreno D.M."/>
            <person name="Jimenez-Jacinto V."/>
            <person name="Jimenez-Bremont J.F."/>
            <person name="Swaminathan K."/>
            <person name="Moose S.P."/>
            <person name="Guerrero-Gonzalez M.L."/>
            <person name="Marino-Ramirez L."/>
            <person name="Landsman D."/>
            <person name="Rodriguez-Kessler M."/>
            <person name="Delgado-Sanchez P."/>
        </authorList>
    </citation>
    <scope>NUCLEOTIDE SEQUENCE</scope>
    <source>
        <tissue evidence="2">Cladode</tissue>
    </source>
</reference>
<accession>A0A7C9CYM4</accession>
<evidence type="ECO:0000313" key="2">
    <source>
        <dbReference type="EMBL" id="MBA4626705.1"/>
    </source>
</evidence>
<keyword evidence="1" id="KW-0472">Membrane</keyword>
<proteinExistence type="predicted"/>
<feature type="transmembrane region" description="Helical" evidence="1">
    <location>
        <begin position="109"/>
        <end position="132"/>
    </location>
</feature>
<evidence type="ECO:0000256" key="1">
    <source>
        <dbReference type="SAM" id="Phobius"/>
    </source>
</evidence>
<feature type="transmembrane region" description="Helical" evidence="1">
    <location>
        <begin position="69"/>
        <end position="88"/>
    </location>
</feature>
<protein>
    <submittedName>
        <fullName evidence="2">Uncharacterized protein</fullName>
    </submittedName>
</protein>
<dbReference type="AlphaFoldDB" id="A0A7C9CYM4"/>
<sequence length="134" mass="14632">MLSCLRAGDCLGRSANRAPFRTKAWWAKSWLDMKMTEREPTGTLTIGPCLEKRLLSAASISVDDLRSHLIPLIMGTAGGPGGSFNLGFKERKAFSKAARQAVTIIRNQASIFSCSLLDFLISPLCISIYSIFCS</sequence>
<dbReference type="EMBL" id="GISG01058207">
    <property type="protein sequence ID" value="MBA4626705.1"/>
    <property type="molecule type" value="Transcribed_RNA"/>
</dbReference>
<keyword evidence="1" id="KW-0812">Transmembrane</keyword>